<dbReference type="EMBL" id="RRYP01007113">
    <property type="protein sequence ID" value="TNV80728.1"/>
    <property type="molecule type" value="Genomic_DNA"/>
</dbReference>
<proteinExistence type="predicted"/>
<organism evidence="2 3">
    <name type="scientific">Halteria grandinella</name>
    <dbReference type="NCBI Taxonomy" id="5974"/>
    <lineage>
        <taxon>Eukaryota</taxon>
        <taxon>Sar</taxon>
        <taxon>Alveolata</taxon>
        <taxon>Ciliophora</taxon>
        <taxon>Intramacronucleata</taxon>
        <taxon>Spirotrichea</taxon>
        <taxon>Stichotrichia</taxon>
        <taxon>Sporadotrichida</taxon>
        <taxon>Halteriidae</taxon>
        <taxon>Halteria</taxon>
    </lineage>
</organism>
<dbReference type="Proteomes" id="UP000785679">
    <property type="component" value="Unassembled WGS sequence"/>
</dbReference>
<evidence type="ECO:0000256" key="1">
    <source>
        <dbReference type="SAM" id="MobiDB-lite"/>
    </source>
</evidence>
<evidence type="ECO:0000313" key="2">
    <source>
        <dbReference type="EMBL" id="TNV80728.1"/>
    </source>
</evidence>
<evidence type="ECO:0000313" key="3">
    <source>
        <dbReference type="Proteomes" id="UP000785679"/>
    </source>
</evidence>
<reference evidence="2" key="1">
    <citation type="submission" date="2019-06" db="EMBL/GenBank/DDBJ databases">
        <authorList>
            <person name="Zheng W."/>
        </authorList>
    </citation>
    <scope>NUCLEOTIDE SEQUENCE</scope>
    <source>
        <strain evidence="2">QDHG01</strain>
    </source>
</reference>
<dbReference type="AlphaFoldDB" id="A0A8J8NTD2"/>
<name>A0A8J8NTD2_HALGN</name>
<keyword evidence="3" id="KW-1185">Reference proteome</keyword>
<gene>
    <name evidence="2" type="ORF">FGO68_gene2610</name>
</gene>
<feature type="region of interest" description="Disordered" evidence="1">
    <location>
        <begin position="347"/>
        <end position="374"/>
    </location>
</feature>
<sequence>METYQPQEDLTVSMTKITLDKSESMQECSEHPKEKVMFHCLEPSCTYFNIQDLYCLLCSQDRHPHKIMPIELHRKNIGDQWNIERQNVRVLISNIREMLEHFSDLVTIFEELIPDKKRGLKSVEMRLECLGQEMEDFYQENVAQLINSNNVVGLQQQSQKFNNFKEKLEDFDILREPTAKVFWKIYSDHVFKVTIFDSFYKLKPQSMTLLLKLQMQRVMLALLQLRNMVILDQFEQLQESDGPAMLITLSLQKQMLDQFDTSTASQSDLARVAQLRSDLDIIGMAFILVRQQQQFTDQIEKLKVELDQRQQPLLKDYYFVQQSIVETRGNQETKGELATSQIVPRPEIAQSNTAGNEEEKKEGILTPTGYTPDRPQISKSFDSLILDSDNLPFCLEEVEIAFKQKNSISCAIRKVLPQLLSKLSVAISQVVTQHRAGMELAIKQTRTLGFSIPSS</sequence>
<comment type="caution">
    <text evidence="2">The sequence shown here is derived from an EMBL/GenBank/DDBJ whole genome shotgun (WGS) entry which is preliminary data.</text>
</comment>
<protein>
    <submittedName>
        <fullName evidence="2">Uncharacterized protein</fullName>
    </submittedName>
</protein>
<accession>A0A8J8NTD2</accession>